<evidence type="ECO:0000256" key="6">
    <source>
        <dbReference type="ARBA" id="ARBA00023136"/>
    </source>
</evidence>
<dbReference type="Gene3D" id="1.20.1730.10">
    <property type="entry name" value="Sodium/glucose cotransporter"/>
    <property type="match status" value="1"/>
</dbReference>
<comment type="similarity">
    <text evidence="2">Belongs to the sodium:solute symporter (SSF) (TC 2.A.21) family.</text>
</comment>
<feature type="transmembrane region" description="Helical" evidence="8">
    <location>
        <begin position="304"/>
        <end position="333"/>
    </location>
</feature>
<evidence type="ECO:0000256" key="4">
    <source>
        <dbReference type="ARBA" id="ARBA00022692"/>
    </source>
</evidence>
<dbReference type="PANTHER" id="PTHR48086:SF10">
    <property type="entry name" value="AGR155CP"/>
    <property type="match status" value="1"/>
</dbReference>
<comment type="caution">
    <text evidence="9">The sequence shown here is derived from an EMBL/GenBank/DDBJ whole genome shotgun (WGS) entry which is preliminary data.</text>
</comment>
<evidence type="ECO:0000256" key="2">
    <source>
        <dbReference type="ARBA" id="ARBA00006434"/>
    </source>
</evidence>
<evidence type="ECO:0008006" key="11">
    <source>
        <dbReference type="Google" id="ProtNLM"/>
    </source>
</evidence>
<feature type="region of interest" description="Disordered" evidence="7">
    <location>
        <begin position="598"/>
        <end position="630"/>
    </location>
</feature>
<reference evidence="9 10" key="1">
    <citation type="journal article" date="2023" name="Elife">
        <title>Identification of key yeast species and microbe-microbe interactions impacting larval growth of Drosophila in the wild.</title>
        <authorList>
            <person name="Mure A."/>
            <person name="Sugiura Y."/>
            <person name="Maeda R."/>
            <person name="Honda K."/>
            <person name="Sakurai N."/>
            <person name="Takahashi Y."/>
            <person name="Watada M."/>
            <person name="Katoh T."/>
            <person name="Gotoh A."/>
            <person name="Gotoh Y."/>
            <person name="Taniguchi I."/>
            <person name="Nakamura K."/>
            <person name="Hayashi T."/>
            <person name="Katayama T."/>
            <person name="Uemura T."/>
            <person name="Hattori Y."/>
        </authorList>
    </citation>
    <scope>NUCLEOTIDE SEQUENCE [LARGE SCALE GENOMIC DNA]</scope>
    <source>
        <strain evidence="9 10">SB-73</strain>
    </source>
</reference>
<feature type="transmembrane region" description="Helical" evidence="8">
    <location>
        <begin position="187"/>
        <end position="207"/>
    </location>
</feature>
<feature type="transmembrane region" description="Helical" evidence="8">
    <location>
        <begin position="12"/>
        <end position="31"/>
    </location>
</feature>
<keyword evidence="4 8" id="KW-0812">Transmembrane</keyword>
<dbReference type="PROSITE" id="PS50283">
    <property type="entry name" value="NA_SOLUT_SYMP_3"/>
    <property type="match status" value="1"/>
</dbReference>
<organism evidence="9 10">
    <name type="scientific">Starmerella bacillaris</name>
    <name type="common">Yeast</name>
    <name type="synonym">Candida zemplinina</name>
    <dbReference type="NCBI Taxonomy" id="1247836"/>
    <lineage>
        <taxon>Eukaryota</taxon>
        <taxon>Fungi</taxon>
        <taxon>Dikarya</taxon>
        <taxon>Ascomycota</taxon>
        <taxon>Saccharomycotina</taxon>
        <taxon>Dipodascomycetes</taxon>
        <taxon>Dipodascales</taxon>
        <taxon>Trichomonascaceae</taxon>
        <taxon>Starmerella</taxon>
    </lineage>
</organism>
<name>A0AAV5RH19_STABA</name>
<dbReference type="InterPro" id="IPR001734">
    <property type="entry name" value="Na/solute_symporter"/>
</dbReference>
<feature type="compositionally biased region" description="Basic and acidic residues" evidence="7">
    <location>
        <begin position="615"/>
        <end position="630"/>
    </location>
</feature>
<gene>
    <name evidence="9" type="ORF">DASB73_017060</name>
</gene>
<proteinExistence type="inferred from homology"/>
<feature type="transmembrane region" description="Helical" evidence="8">
    <location>
        <begin position="380"/>
        <end position="399"/>
    </location>
</feature>
<feature type="transmembrane region" description="Helical" evidence="8">
    <location>
        <begin position="411"/>
        <end position="431"/>
    </location>
</feature>
<feature type="transmembrane region" description="Helical" evidence="8">
    <location>
        <begin position="354"/>
        <end position="374"/>
    </location>
</feature>
<comment type="subcellular location">
    <subcellularLocation>
        <location evidence="1">Membrane</location>
        <topology evidence="1">Multi-pass membrane protein</topology>
    </subcellularLocation>
</comment>
<dbReference type="GO" id="GO:0015606">
    <property type="term" value="F:spermidine transmembrane transporter activity"/>
    <property type="evidence" value="ECO:0007669"/>
    <property type="project" value="TreeGrafter"/>
</dbReference>
<feature type="transmembrane region" description="Helical" evidence="8">
    <location>
        <begin position="78"/>
        <end position="99"/>
    </location>
</feature>
<sequence>MGIISDHASNACIYTGYAAAMIMGVVGAWWGRGYGQYLSGNGTRSWGPLTLNFVASGLGVGALSTYPQIAAVAGLQGLLVYALSSGIPFLLFGFLGPVIRRQMPSAFILTEWVRHRYGTIAALVISCCSLLTIFLFMVSELWSIRAAVETMTNVPGLPVLIVEGVLVSMYTSFGGFYVSFLTDSIQVVLFLILLVICIIAIGCTAKIDKALIGPSRLLKPNLLSWKLIYIFVVAIVTNDCFMSGFWLRTFAAKTSRDMMISTSLTALLIFVILAVIGVPGLLAVWNGQLDQNDPDFDDNAPNAFYILIRTLPAWISGFVLVFCVMISCCTFDSMQSAIVSTISNDFFRNRVRGVWVRLLVLGILAPCIVCAVTATNVLNIYLIVDLLSSSVVPVLFFGLSSKFYILTGFEIVLSVIGGIITTFVFGTIYYHSASKGAALLIMEQGLYVDDWGPFGAFVAAPVGCFIGAFVGLAIRFVYLGIKYKRISALFDKPEDGAGHFLPADSNLFVLSKPWYEFIPLGGFSRKLDIIFFLQEGDSEDGMGIALSKPWYEYVNMPNVGPKIDRFIFKPQEIFPPKPWYERFHMGKFGKKIDSIFGGSSSRERHDSESSQDSKQSFKDDSGIENDDKVDVKAVVSETRDDSHDESFVELE</sequence>
<evidence type="ECO:0000313" key="9">
    <source>
        <dbReference type="EMBL" id="GMM50748.1"/>
    </source>
</evidence>
<evidence type="ECO:0000256" key="5">
    <source>
        <dbReference type="ARBA" id="ARBA00022989"/>
    </source>
</evidence>
<feature type="transmembrane region" description="Helical" evidence="8">
    <location>
        <begin position="159"/>
        <end position="180"/>
    </location>
</feature>
<dbReference type="InterPro" id="IPR038377">
    <property type="entry name" value="Na/Glc_symporter_sf"/>
</dbReference>
<dbReference type="InterPro" id="IPR050277">
    <property type="entry name" value="Sodium:Solute_Symporter"/>
</dbReference>
<dbReference type="AlphaFoldDB" id="A0AAV5RH19"/>
<feature type="transmembrane region" description="Helical" evidence="8">
    <location>
        <begin position="227"/>
        <end position="247"/>
    </location>
</feature>
<dbReference type="PANTHER" id="PTHR48086">
    <property type="entry name" value="SODIUM/PROLINE SYMPORTER-RELATED"/>
    <property type="match status" value="1"/>
</dbReference>
<evidence type="ECO:0000256" key="3">
    <source>
        <dbReference type="ARBA" id="ARBA00022448"/>
    </source>
</evidence>
<keyword evidence="5 8" id="KW-1133">Transmembrane helix</keyword>
<protein>
    <recommendedName>
        <fullName evidence="11">Urea transporter</fullName>
    </recommendedName>
</protein>
<keyword evidence="10" id="KW-1185">Reference proteome</keyword>
<keyword evidence="6 8" id="KW-0472">Membrane</keyword>
<evidence type="ECO:0000313" key="10">
    <source>
        <dbReference type="Proteomes" id="UP001362899"/>
    </source>
</evidence>
<dbReference type="GO" id="GO:0005886">
    <property type="term" value="C:plasma membrane"/>
    <property type="evidence" value="ECO:0007669"/>
    <property type="project" value="TreeGrafter"/>
</dbReference>
<evidence type="ECO:0000256" key="8">
    <source>
        <dbReference type="SAM" id="Phobius"/>
    </source>
</evidence>
<accession>A0AAV5RH19</accession>
<dbReference type="EMBL" id="BTGC01000003">
    <property type="protein sequence ID" value="GMM50748.1"/>
    <property type="molecule type" value="Genomic_DNA"/>
</dbReference>
<dbReference type="Proteomes" id="UP001362899">
    <property type="component" value="Unassembled WGS sequence"/>
</dbReference>
<evidence type="ECO:0000256" key="7">
    <source>
        <dbReference type="SAM" id="MobiDB-lite"/>
    </source>
</evidence>
<feature type="transmembrane region" description="Helical" evidence="8">
    <location>
        <begin position="120"/>
        <end position="139"/>
    </location>
</feature>
<feature type="transmembrane region" description="Helical" evidence="8">
    <location>
        <begin position="259"/>
        <end position="284"/>
    </location>
</feature>
<feature type="transmembrane region" description="Helical" evidence="8">
    <location>
        <begin position="451"/>
        <end position="478"/>
    </location>
</feature>
<keyword evidence="3" id="KW-0813">Transport</keyword>
<evidence type="ECO:0000256" key="1">
    <source>
        <dbReference type="ARBA" id="ARBA00004141"/>
    </source>
</evidence>